<gene>
    <name evidence="3" type="ORF">SAMN04489732_10394</name>
</gene>
<dbReference type="NCBIfam" id="NF033748">
    <property type="entry name" value="class_F_sortase"/>
    <property type="match status" value="1"/>
</dbReference>
<dbReference type="STRING" id="394193.SAMN04489732_10394"/>
<dbReference type="EMBL" id="FOEF01000003">
    <property type="protein sequence ID" value="SEO98794.1"/>
    <property type="molecule type" value="Genomic_DNA"/>
</dbReference>
<accession>A0A1H8U7I9</accession>
<dbReference type="AlphaFoldDB" id="A0A1H8U7I9"/>
<dbReference type="SUPFAM" id="SSF63817">
    <property type="entry name" value="Sortase"/>
    <property type="match status" value="1"/>
</dbReference>
<dbReference type="Gene3D" id="2.40.260.10">
    <property type="entry name" value="Sortase"/>
    <property type="match status" value="1"/>
</dbReference>
<dbReference type="Pfam" id="PF04203">
    <property type="entry name" value="Sortase"/>
    <property type="match status" value="1"/>
</dbReference>
<dbReference type="OrthoDB" id="525039at2"/>
<reference evidence="3 4" key="1">
    <citation type="submission" date="2016-10" db="EMBL/GenBank/DDBJ databases">
        <authorList>
            <person name="de Groot N.N."/>
        </authorList>
    </citation>
    <scope>NUCLEOTIDE SEQUENCE [LARGE SCALE GENOMIC DNA]</scope>
    <source>
        <strain evidence="3 4">DSM 44993</strain>
    </source>
</reference>
<evidence type="ECO:0000313" key="4">
    <source>
        <dbReference type="Proteomes" id="UP000198582"/>
    </source>
</evidence>
<dbReference type="InterPro" id="IPR005754">
    <property type="entry name" value="Sortase"/>
</dbReference>
<keyword evidence="1" id="KW-0378">Hydrolase</keyword>
<evidence type="ECO:0000256" key="1">
    <source>
        <dbReference type="ARBA" id="ARBA00022801"/>
    </source>
</evidence>
<dbReference type="GO" id="GO:0016787">
    <property type="term" value="F:hydrolase activity"/>
    <property type="evidence" value="ECO:0007669"/>
    <property type="project" value="UniProtKB-KW"/>
</dbReference>
<proteinExistence type="predicted"/>
<dbReference type="RefSeq" id="WP_091614938.1">
    <property type="nucleotide sequence ID" value="NZ_FOEF01000003.1"/>
</dbReference>
<organism evidence="3 4">
    <name type="scientific">Amycolatopsis saalfeldensis</name>
    <dbReference type="NCBI Taxonomy" id="394193"/>
    <lineage>
        <taxon>Bacteria</taxon>
        <taxon>Bacillati</taxon>
        <taxon>Actinomycetota</taxon>
        <taxon>Actinomycetes</taxon>
        <taxon>Pseudonocardiales</taxon>
        <taxon>Pseudonocardiaceae</taxon>
        <taxon>Amycolatopsis</taxon>
    </lineage>
</organism>
<evidence type="ECO:0000313" key="3">
    <source>
        <dbReference type="EMBL" id="SEO98794.1"/>
    </source>
</evidence>
<name>A0A1H8U7I9_9PSEU</name>
<keyword evidence="4" id="KW-1185">Reference proteome</keyword>
<dbReference type="InterPro" id="IPR042001">
    <property type="entry name" value="Sortase_F"/>
</dbReference>
<feature type="region of interest" description="Disordered" evidence="2">
    <location>
        <begin position="41"/>
        <end position="60"/>
    </location>
</feature>
<feature type="compositionally biased region" description="Low complexity" evidence="2">
    <location>
        <begin position="46"/>
        <end position="57"/>
    </location>
</feature>
<dbReference type="InterPro" id="IPR023365">
    <property type="entry name" value="Sortase_dom-sf"/>
</dbReference>
<protein>
    <submittedName>
        <fullName evidence="3">Sortase family protein</fullName>
    </submittedName>
</protein>
<dbReference type="CDD" id="cd05829">
    <property type="entry name" value="Sortase_F"/>
    <property type="match status" value="1"/>
</dbReference>
<sequence length="224" mass="22991">MSETISKSPRGRRLAVVVAAAVLGLAGVSAIGYALGDQHSAPEPSPAMAAPNPAAPTAAPPVAPVAPAGLSASPPVSIDIPAIGVSSVVNQVGLNPDGTVGVPQEGPLYDQPAWFRGSPAPGEPGPSVILGHIDSARNGPSVFFDLGGLKPGQRVRVSRADHTAATFEIDTVQSYPKSAFPQQTVYGYTPQPSLRLITCGGSFDHSTRQYRDNTVVFAHLLTNA</sequence>
<evidence type="ECO:0000256" key="2">
    <source>
        <dbReference type="SAM" id="MobiDB-lite"/>
    </source>
</evidence>
<dbReference type="Proteomes" id="UP000198582">
    <property type="component" value="Unassembled WGS sequence"/>
</dbReference>